<accession>A0A1V4HS58</accession>
<organism evidence="1 2">
    <name type="scientific">Paenibacillus ferrarius</name>
    <dbReference type="NCBI Taxonomy" id="1469647"/>
    <lineage>
        <taxon>Bacteria</taxon>
        <taxon>Bacillati</taxon>
        <taxon>Bacillota</taxon>
        <taxon>Bacilli</taxon>
        <taxon>Bacillales</taxon>
        <taxon>Paenibacillaceae</taxon>
        <taxon>Paenibacillus</taxon>
    </lineage>
</organism>
<dbReference type="AlphaFoldDB" id="A0A1V4HS58"/>
<dbReference type="EMBL" id="MBTG01000001">
    <property type="protein sequence ID" value="OPH61727.1"/>
    <property type="molecule type" value="Genomic_DNA"/>
</dbReference>
<proteinExistence type="predicted"/>
<name>A0A1V4HS58_9BACL</name>
<protein>
    <submittedName>
        <fullName evidence="1">Uncharacterized protein</fullName>
    </submittedName>
</protein>
<dbReference type="OrthoDB" id="1864014at2"/>
<sequence length="323" mass="37604">MVIQKKESNEKIYKPCSSCGTPKTLDQFYVSTNPIDSHKRVSICKKCVSDNVDVSRIQSVKDMLLQLNKPFIQHQWDSSVSEGENRNKNPWGMYIKSIYLNYRDLTWKDSDDAIHLNKNNKEQIIPNSHFSSDDTQRKLNVSYDLSQLKSKYGYGYPDDEYYLFEDKYQQLKTSFQLLTTMHEEYFREFCVNKVKETLAKAKGNFKEAKEWAAMVKDVAEAGKLKPSQMSKADLSGGLDTFGQLARMVEENHEIMPLLPHFTEQPKDKVDVTLWCFINYVRDLKGLPECEYKEIYAFYDKKKQDYESQMSDSSFGNEEDDVSG</sequence>
<gene>
    <name evidence="1" type="ORF">BC351_00355</name>
</gene>
<evidence type="ECO:0000313" key="2">
    <source>
        <dbReference type="Proteomes" id="UP000190626"/>
    </source>
</evidence>
<keyword evidence="2" id="KW-1185">Reference proteome</keyword>
<comment type="caution">
    <text evidence="1">The sequence shown here is derived from an EMBL/GenBank/DDBJ whole genome shotgun (WGS) entry which is preliminary data.</text>
</comment>
<reference evidence="2" key="1">
    <citation type="submission" date="2016-07" db="EMBL/GenBank/DDBJ databases">
        <authorList>
            <person name="Florea S."/>
            <person name="Webb J.S."/>
            <person name="Jaromczyk J."/>
            <person name="Schardl C.L."/>
        </authorList>
    </citation>
    <scope>NUCLEOTIDE SEQUENCE [LARGE SCALE GENOMIC DNA]</scope>
    <source>
        <strain evidence="2">CY1</strain>
    </source>
</reference>
<dbReference type="RefSeq" id="WP_079408723.1">
    <property type="nucleotide sequence ID" value="NZ_MBTG01000001.1"/>
</dbReference>
<dbReference type="Proteomes" id="UP000190626">
    <property type="component" value="Unassembled WGS sequence"/>
</dbReference>
<evidence type="ECO:0000313" key="1">
    <source>
        <dbReference type="EMBL" id="OPH61727.1"/>
    </source>
</evidence>